<dbReference type="InterPro" id="IPR016181">
    <property type="entry name" value="Acyl_CoA_acyltransferase"/>
</dbReference>
<dbReference type="GO" id="GO:0016747">
    <property type="term" value="F:acyltransferase activity, transferring groups other than amino-acyl groups"/>
    <property type="evidence" value="ECO:0007669"/>
    <property type="project" value="InterPro"/>
</dbReference>
<evidence type="ECO:0000259" key="1">
    <source>
        <dbReference type="PROSITE" id="PS51186"/>
    </source>
</evidence>
<evidence type="ECO:0000313" key="2">
    <source>
        <dbReference type="EMBL" id="PWV64579.1"/>
    </source>
</evidence>
<dbReference type="PANTHER" id="PTHR43792">
    <property type="entry name" value="GNAT FAMILY, PUTATIVE (AFU_ORTHOLOGUE AFUA_3G00765)-RELATED-RELATED"/>
    <property type="match status" value="1"/>
</dbReference>
<dbReference type="OrthoDB" id="9801656at2"/>
<dbReference type="PROSITE" id="PS51186">
    <property type="entry name" value="GNAT"/>
    <property type="match status" value="1"/>
</dbReference>
<organism evidence="2 3">
    <name type="scientific">Plasticicumulans acidivorans</name>
    <dbReference type="NCBI Taxonomy" id="886464"/>
    <lineage>
        <taxon>Bacteria</taxon>
        <taxon>Pseudomonadati</taxon>
        <taxon>Pseudomonadota</taxon>
        <taxon>Gammaproteobacteria</taxon>
        <taxon>Candidatus Competibacteraceae</taxon>
        <taxon>Plasticicumulans</taxon>
    </lineage>
</organism>
<dbReference type="AlphaFoldDB" id="A0A317MY01"/>
<dbReference type="Proteomes" id="UP000246569">
    <property type="component" value="Unassembled WGS sequence"/>
</dbReference>
<dbReference type="PANTHER" id="PTHR43792:SF1">
    <property type="entry name" value="N-ACETYLTRANSFERASE DOMAIN-CONTAINING PROTEIN"/>
    <property type="match status" value="1"/>
</dbReference>
<keyword evidence="2" id="KW-0808">Transferase</keyword>
<evidence type="ECO:0000313" key="3">
    <source>
        <dbReference type="Proteomes" id="UP000246569"/>
    </source>
</evidence>
<dbReference type="InterPro" id="IPR000182">
    <property type="entry name" value="GNAT_dom"/>
</dbReference>
<feature type="domain" description="N-acetyltransferase" evidence="1">
    <location>
        <begin position="1"/>
        <end position="159"/>
    </location>
</feature>
<sequence>MLIRTLSADDVPALAMVLADPEVMRYSIRGVLTTEQTAGFVEGCIGLYHQHGYGPWALIEKGSARLIGFCGLNLESVEGVEEIHVGYRLARPFWGFGLATEAVQAVLRLGFQELALPVISAIVEPQNIASVRVLEKSGFTLFEDKTFHARSVRLYRQWPVVDGHDAHRSGN</sequence>
<keyword evidence="3" id="KW-1185">Reference proteome</keyword>
<dbReference type="SUPFAM" id="SSF55729">
    <property type="entry name" value="Acyl-CoA N-acyltransferases (Nat)"/>
    <property type="match status" value="1"/>
</dbReference>
<dbReference type="Pfam" id="PF13302">
    <property type="entry name" value="Acetyltransf_3"/>
    <property type="match status" value="1"/>
</dbReference>
<reference evidence="2 3" key="1">
    <citation type="submission" date="2018-05" db="EMBL/GenBank/DDBJ databases">
        <title>Genomic Encyclopedia of Type Strains, Phase IV (KMG-IV): sequencing the most valuable type-strain genomes for metagenomic binning, comparative biology and taxonomic classification.</title>
        <authorList>
            <person name="Goeker M."/>
        </authorList>
    </citation>
    <scope>NUCLEOTIDE SEQUENCE [LARGE SCALE GENOMIC DNA]</scope>
    <source>
        <strain evidence="2 3">DSM 23606</strain>
    </source>
</reference>
<proteinExistence type="predicted"/>
<protein>
    <submittedName>
        <fullName evidence="2">RimJ/RimL family protein N-acetyltransferase</fullName>
    </submittedName>
</protein>
<dbReference type="RefSeq" id="WP_110017228.1">
    <property type="nucleotide sequence ID" value="NZ_QGTJ01000002.1"/>
</dbReference>
<dbReference type="EMBL" id="QGTJ01000002">
    <property type="protein sequence ID" value="PWV64579.1"/>
    <property type="molecule type" value="Genomic_DNA"/>
</dbReference>
<dbReference type="Gene3D" id="3.40.630.30">
    <property type="match status" value="1"/>
</dbReference>
<name>A0A317MY01_9GAMM</name>
<gene>
    <name evidence="2" type="ORF">C7443_102229</name>
</gene>
<comment type="caution">
    <text evidence="2">The sequence shown here is derived from an EMBL/GenBank/DDBJ whole genome shotgun (WGS) entry which is preliminary data.</text>
</comment>
<accession>A0A317MY01</accession>
<dbReference type="InterPro" id="IPR051531">
    <property type="entry name" value="N-acetyltransferase"/>
</dbReference>